<evidence type="ECO:0000256" key="16">
    <source>
        <dbReference type="SAM" id="MobiDB-lite"/>
    </source>
</evidence>
<reference evidence="21" key="1">
    <citation type="journal article" date="2019" name="Int. J. Syst. Evol. Microbiol.">
        <title>The Global Catalogue of Microorganisms (GCM) 10K type strain sequencing project: providing services to taxonomists for standard genome sequencing and annotation.</title>
        <authorList>
            <consortium name="The Broad Institute Genomics Platform"/>
            <consortium name="The Broad Institute Genome Sequencing Center for Infectious Disease"/>
            <person name="Wu L."/>
            <person name="Ma J."/>
        </authorList>
    </citation>
    <scope>NUCLEOTIDE SEQUENCE [LARGE SCALE GENOMIC DNA]</scope>
    <source>
        <strain evidence="21">CGMCC 1.12295</strain>
    </source>
</reference>
<dbReference type="InterPro" id="IPR050396">
    <property type="entry name" value="Glycosyltr_51/Transpeptidase"/>
</dbReference>
<evidence type="ECO:0000256" key="3">
    <source>
        <dbReference type="ARBA" id="ARBA00022670"/>
    </source>
</evidence>
<dbReference type="Gene3D" id="2.60.40.10">
    <property type="entry name" value="Immunoglobulins"/>
    <property type="match status" value="1"/>
</dbReference>
<feature type="compositionally biased region" description="Acidic residues" evidence="16">
    <location>
        <begin position="977"/>
        <end position="987"/>
    </location>
</feature>
<evidence type="ECO:0000256" key="1">
    <source>
        <dbReference type="ARBA" id="ARBA00022475"/>
    </source>
</evidence>
<evidence type="ECO:0000256" key="9">
    <source>
        <dbReference type="ARBA" id="ARBA00022984"/>
    </source>
</evidence>
<evidence type="ECO:0000256" key="7">
    <source>
        <dbReference type="ARBA" id="ARBA00022801"/>
    </source>
</evidence>
<keyword evidence="7" id="KW-0378">Hydrolase</keyword>
<dbReference type="RefSeq" id="WP_380773530.1">
    <property type="nucleotide sequence ID" value="NZ_JBHUEO010000019.1"/>
</dbReference>
<keyword evidence="4" id="KW-0328">Glycosyltransferase</keyword>
<keyword evidence="3" id="KW-0645">Protease</keyword>
<evidence type="ECO:0000256" key="10">
    <source>
        <dbReference type="ARBA" id="ARBA00022989"/>
    </source>
</evidence>
<dbReference type="Pfam" id="PF00905">
    <property type="entry name" value="Transpeptidase"/>
    <property type="match status" value="1"/>
</dbReference>
<evidence type="ECO:0000313" key="21">
    <source>
        <dbReference type="Proteomes" id="UP001597301"/>
    </source>
</evidence>
<dbReference type="PANTHER" id="PTHR32282">
    <property type="entry name" value="BINDING PROTEIN TRANSPEPTIDASE, PUTATIVE-RELATED"/>
    <property type="match status" value="1"/>
</dbReference>
<dbReference type="PANTHER" id="PTHR32282:SF32">
    <property type="entry name" value="PENICILLIN-BINDING PROTEIN 2A"/>
    <property type="match status" value="1"/>
</dbReference>
<dbReference type="Gene3D" id="1.10.3810.10">
    <property type="entry name" value="Biosynthetic peptidoglycan transglycosylase-like"/>
    <property type="match status" value="1"/>
</dbReference>
<keyword evidence="9" id="KW-0573">Peptidoglycan synthesis</keyword>
<feature type="domain" description="Glycosyl transferase family 51" evidence="19">
    <location>
        <begin position="97"/>
        <end position="283"/>
    </location>
</feature>
<proteinExistence type="predicted"/>
<keyword evidence="11 17" id="KW-0472">Membrane</keyword>
<evidence type="ECO:0000256" key="15">
    <source>
        <dbReference type="ARBA" id="ARBA00049902"/>
    </source>
</evidence>
<feature type="compositionally biased region" description="Basic and acidic residues" evidence="16">
    <location>
        <begin position="924"/>
        <end position="976"/>
    </location>
</feature>
<dbReference type="Gene3D" id="3.90.1310.40">
    <property type="match status" value="1"/>
</dbReference>
<evidence type="ECO:0000313" key="20">
    <source>
        <dbReference type="EMBL" id="MFD1706823.1"/>
    </source>
</evidence>
<evidence type="ECO:0000256" key="6">
    <source>
        <dbReference type="ARBA" id="ARBA00022692"/>
    </source>
</evidence>
<protein>
    <submittedName>
        <fullName evidence="20">Transglycosylase domain-containing protein</fullName>
    </submittedName>
</protein>
<gene>
    <name evidence="20" type="ORF">ACFSCZ_08765</name>
</gene>
<dbReference type="InterPro" id="IPR001460">
    <property type="entry name" value="PCN-bd_Tpept"/>
</dbReference>
<evidence type="ECO:0000256" key="13">
    <source>
        <dbReference type="ARBA" id="ARBA00023316"/>
    </source>
</evidence>
<evidence type="ECO:0000256" key="17">
    <source>
        <dbReference type="SAM" id="Phobius"/>
    </source>
</evidence>
<dbReference type="InterPro" id="IPR036950">
    <property type="entry name" value="PBP_transglycosylase"/>
</dbReference>
<dbReference type="SUPFAM" id="SSF56601">
    <property type="entry name" value="beta-lactamase/transpeptidase-like"/>
    <property type="match status" value="1"/>
</dbReference>
<comment type="caution">
    <text evidence="20">The sequence shown here is derived from an EMBL/GenBank/DDBJ whole genome shotgun (WGS) entry which is preliminary data.</text>
</comment>
<accession>A0ABW4KI20</accession>
<keyword evidence="8" id="KW-0133">Cell shape</keyword>
<dbReference type="Proteomes" id="UP001597301">
    <property type="component" value="Unassembled WGS sequence"/>
</dbReference>
<dbReference type="EMBL" id="JBHUEO010000019">
    <property type="protein sequence ID" value="MFD1706823.1"/>
    <property type="molecule type" value="Genomic_DNA"/>
</dbReference>
<evidence type="ECO:0000259" key="18">
    <source>
        <dbReference type="Pfam" id="PF00905"/>
    </source>
</evidence>
<evidence type="ECO:0000256" key="2">
    <source>
        <dbReference type="ARBA" id="ARBA00022645"/>
    </source>
</evidence>
<evidence type="ECO:0000256" key="11">
    <source>
        <dbReference type="ARBA" id="ARBA00023136"/>
    </source>
</evidence>
<dbReference type="InterPro" id="IPR012338">
    <property type="entry name" value="Beta-lactam/transpept-like"/>
</dbReference>
<evidence type="ECO:0000259" key="19">
    <source>
        <dbReference type="Pfam" id="PF00912"/>
    </source>
</evidence>
<keyword evidence="21" id="KW-1185">Reference proteome</keyword>
<keyword evidence="5" id="KW-0808">Transferase</keyword>
<keyword evidence="6 17" id="KW-0812">Transmembrane</keyword>
<keyword evidence="13" id="KW-0961">Cell wall biogenesis/degradation</keyword>
<evidence type="ECO:0000256" key="5">
    <source>
        <dbReference type="ARBA" id="ARBA00022679"/>
    </source>
</evidence>
<dbReference type="InterPro" id="IPR013783">
    <property type="entry name" value="Ig-like_fold"/>
</dbReference>
<evidence type="ECO:0000256" key="8">
    <source>
        <dbReference type="ARBA" id="ARBA00022960"/>
    </source>
</evidence>
<feature type="domain" description="Penicillin-binding protein transpeptidase" evidence="18">
    <location>
        <begin position="421"/>
        <end position="651"/>
    </location>
</feature>
<dbReference type="Gene3D" id="3.40.710.10">
    <property type="entry name" value="DD-peptidase/beta-lactamase superfamily"/>
    <property type="match status" value="1"/>
</dbReference>
<keyword evidence="2" id="KW-0121">Carboxypeptidase</keyword>
<name>A0ABW4KI20_9BACI</name>
<comment type="catalytic activity">
    <reaction evidence="15">
        <text>[GlcNAc-(1-&gt;4)-Mur2Ac(oyl-L-Ala-gamma-D-Glu-L-Lys-D-Ala-D-Ala)](n)-di-trans,octa-cis-undecaprenyl diphosphate + beta-D-GlcNAc-(1-&gt;4)-Mur2Ac(oyl-L-Ala-gamma-D-Glu-L-Lys-D-Ala-D-Ala)-di-trans,octa-cis-undecaprenyl diphosphate = [GlcNAc-(1-&gt;4)-Mur2Ac(oyl-L-Ala-gamma-D-Glu-L-Lys-D-Ala-D-Ala)](n+1)-di-trans,octa-cis-undecaprenyl diphosphate + di-trans,octa-cis-undecaprenyl diphosphate + H(+)</text>
        <dbReference type="Rhea" id="RHEA:23708"/>
        <dbReference type="Rhea" id="RHEA-COMP:9602"/>
        <dbReference type="Rhea" id="RHEA-COMP:9603"/>
        <dbReference type="ChEBI" id="CHEBI:15378"/>
        <dbReference type="ChEBI" id="CHEBI:58405"/>
        <dbReference type="ChEBI" id="CHEBI:60033"/>
        <dbReference type="ChEBI" id="CHEBI:78435"/>
        <dbReference type="EC" id="2.4.99.28"/>
    </reaction>
</comment>
<dbReference type="SUPFAM" id="SSF53955">
    <property type="entry name" value="Lysozyme-like"/>
    <property type="match status" value="1"/>
</dbReference>
<organism evidence="20 21">
    <name type="scientific">Siminovitchia sediminis</name>
    <dbReference type="NCBI Taxonomy" id="1274353"/>
    <lineage>
        <taxon>Bacteria</taxon>
        <taxon>Bacillati</taxon>
        <taxon>Bacillota</taxon>
        <taxon>Bacilli</taxon>
        <taxon>Bacillales</taxon>
        <taxon>Bacillaceae</taxon>
        <taxon>Siminovitchia</taxon>
    </lineage>
</organism>
<feature type="transmembrane region" description="Helical" evidence="17">
    <location>
        <begin position="34"/>
        <end position="62"/>
    </location>
</feature>
<evidence type="ECO:0000256" key="4">
    <source>
        <dbReference type="ARBA" id="ARBA00022676"/>
    </source>
</evidence>
<comment type="catalytic activity">
    <reaction evidence="14">
        <text>Preferential cleavage: (Ac)2-L-Lys-D-Ala-|-D-Ala. Also transpeptidation of peptidyl-alanyl moieties that are N-acyl substituents of D-alanine.</text>
        <dbReference type="EC" id="3.4.16.4"/>
    </reaction>
</comment>
<feature type="region of interest" description="Disordered" evidence="16">
    <location>
        <begin position="898"/>
        <end position="987"/>
    </location>
</feature>
<keyword evidence="1" id="KW-1003">Cell membrane</keyword>
<keyword evidence="12" id="KW-0511">Multifunctional enzyme</keyword>
<evidence type="ECO:0000256" key="14">
    <source>
        <dbReference type="ARBA" id="ARBA00034000"/>
    </source>
</evidence>
<keyword evidence="10 17" id="KW-1133">Transmembrane helix</keyword>
<sequence length="987" mass="109386">MHQFFHTLRKRTKALADKLEAGDIRKKARITYGVFWNIILITTILLFLGGVFAGGVGAGYFASLVKDEKVRPADSMKKDIYQYEESSKLYFADNIYLGKLQSDIDREEVDIHQVSDYLKKAVIATEDEYFYEHDGVVPKALMRAVYQELSNSAVQTGGSTLTQQLIKNQILTNEVSFDRKAKEILLALRLEKFLDKDEILEAYLNVTTFGRNSSGQNIGGVQAAARGIFGVDANDLNLPQAAFIAGLPQSPFMYTPFAQGGGLKEEKQLEPGLNRMKTVLYRMYRENYITKEEYDKALAYDIVGDFIEPQPRPFEKYPWLMTEIEERGIKILTEILAEKDGYNKEDLEKDNGKLKGKYQTLAERDIRQNGYHIHTTINKEIYDKFQKIKDEYNNYGYTKVSKVKNEETGKMEEVIEPVQIGAILIENKTGKILSFVGGRDHSVEATNHATNAKRQNGSTMKPLLVYAPAIEMGLSAPGAVVADIPISVGGKVFKNYSTGRYYGLVSSRKALAYSYNASTIYTYLKTIDKEPYKYVEKMGITTLTDTDRTTYAAALGGIEQGVTVEENTNAFTTFANGGKFIDAYMIEKITDADGNVVYERKSKPVDVFSPQTAYLMTDMMRDVFKYGTAAAVPGMLKFSADWAGKTGTTTGPNDAWLVGSNPNVTFGTWIGYGQPAPLSSDGSESRRNYGIWASLINGAYDAVPDLIAPSERFKMPGGIVSRSYCAISGLLPSEACSSLGLVESDIFNAKFVPTKVDDSLGNGRYVTINGKNYMALPETPEEFTKPGGTLSPEFVKRISLGMSIDPSLLIPPNDSRWKNLLAAGAVLKDDGKAPAAVKAAISGNTISWSPSSSKDVVGYRIYSESGNKVASVLADGTLTHKVGDGIYYVVAVDIAGRESSPSNDLGAQLKENGEEEAEKTATAVEKKKQAEKDKAEAEKKKLEEQKQLEEQKKKEEEQKQKQQEEQKKEEETKEQPDQPEEKEDGEE</sequence>
<dbReference type="InterPro" id="IPR023346">
    <property type="entry name" value="Lysozyme-like_dom_sf"/>
</dbReference>
<dbReference type="InterPro" id="IPR001264">
    <property type="entry name" value="Glyco_trans_51"/>
</dbReference>
<evidence type="ECO:0000256" key="12">
    <source>
        <dbReference type="ARBA" id="ARBA00023268"/>
    </source>
</evidence>
<dbReference type="Pfam" id="PF00912">
    <property type="entry name" value="Transgly"/>
    <property type="match status" value="1"/>
</dbReference>